<evidence type="ECO:0000256" key="2">
    <source>
        <dbReference type="ARBA" id="ARBA00006448"/>
    </source>
</evidence>
<comment type="caution">
    <text evidence="10">The sequence shown here is derived from an EMBL/GenBank/DDBJ whole genome shotgun (WGS) entry which is preliminary data.</text>
</comment>
<keyword evidence="3" id="KW-1003">Cell membrane</keyword>
<evidence type="ECO:0000259" key="9">
    <source>
        <dbReference type="Pfam" id="PF20730"/>
    </source>
</evidence>
<evidence type="ECO:0000256" key="6">
    <source>
        <dbReference type="ARBA" id="ARBA00023136"/>
    </source>
</evidence>
<feature type="domain" description="YetF-like N-terminal transmembrane" evidence="9">
    <location>
        <begin position="4"/>
        <end position="77"/>
    </location>
</feature>
<keyword evidence="6 7" id="KW-0472">Membrane</keyword>
<dbReference type="Pfam" id="PF20730">
    <property type="entry name" value="YetF_N"/>
    <property type="match status" value="1"/>
</dbReference>
<feature type="transmembrane region" description="Helical" evidence="7">
    <location>
        <begin position="58"/>
        <end position="78"/>
    </location>
</feature>
<evidence type="ECO:0000256" key="3">
    <source>
        <dbReference type="ARBA" id="ARBA00022475"/>
    </source>
</evidence>
<sequence>MSFIEIIIRVASSFFVLLLMTRIIGRKELRQLTFFNFASGIAIGSIAANLAVNGNLNISQGILALSLWALLTIVMGFVDIKAGKNVRRIVNGQPVIVIKDGKIMEKELRKARLDINDLRVMLREKNVFSVSDVDYAILETDGKVSILKKDNKKTITKSDMRLEKIKTDMYPLPTVIINDGNIDMDNLDQLDLDEVWVMKHLRQAGIQNVADVFYGELQTDGTLYIDKREDYKY</sequence>
<keyword evidence="4 7" id="KW-0812">Transmembrane</keyword>
<organism evidence="10 11">
    <name type="scientific">Virgibacillus byunsanensis</name>
    <dbReference type="NCBI Taxonomy" id="570945"/>
    <lineage>
        <taxon>Bacteria</taxon>
        <taxon>Bacillati</taxon>
        <taxon>Bacillota</taxon>
        <taxon>Bacilli</taxon>
        <taxon>Bacillales</taxon>
        <taxon>Bacillaceae</taxon>
        <taxon>Virgibacillus</taxon>
    </lineage>
</organism>
<dbReference type="Proteomes" id="UP001597040">
    <property type="component" value="Unassembled WGS sequence"/>
</dbReference>
<gene>
    <name evidence="10" type="ORF">ACFQ3N_12035</name>
</gene>
<evidence type="ECO:0000256" key="4">
    <source>
        <dbReference type="ARBA" id="ARBA00022692"/>
    </source>
</evidence>
<evidence type="ECO:0000313" key="11">
    <source>
        <dbReference type="Proteomes" id="UP001597040"/>
    </source>
</evidence>
<dbReference type="InterPro" id="IPR007353">
    <property type="entry name" value="DUF421"/>
</dbReference>
<keyword evidence="5 7" id="KW-1133">Transmembrane helix</keyword>
<protein>
    <submittedName>
        <fullName evidence="10">YetF domain-containing protein</fullName>
    </submittedName>
</protein>
<dbReference type="InterPro" id="IPR048454">
    <property type="entry name" value="YetF_N"/>
</dbReference>
<comment type="similarity">
    <text evidence="2">Belongs to the UPF0702 family.</text>
</comment>
<evidence type="ECO:0000256" key="7">
    <source>
        <dbReference type="SAM" id="Phobius"/>
    </source>
</evidence>
<feature type="transmembrane region" description="Helical" evidence="7">
    <location>
        <begin position="6"/>
        <end position="25"/>
    </location>
</feature>
<dbReference type="PANTHER" id="PTHR34582">
    <property type="entry name" value="UPF0702 TRANSMEMBRANE PROTEIN YCAP"/>
    <property type="match status" value="1"/>
</dbReference>
<accession>A0ABW3LN55</accession>
<keyword evidence="11" id="KW-1185">Reference proteome</keyword>
<evidence type="ECO:0000259" key="8">
    <source>
        <dbReference type="Pfam" id="PF04239"/>
    </source>
</evidence>
<dbReference type="EMBL" id="JBHTKJ010000031">
    <property type="protein sequence ID" value="MFD1039112.1"/>
    <property type="molecule type" value="Genomic_DNA"/>
</dbReference>
<name>A0ABW3LN55_9BACI</name>
<comment type="subcellular location">
    <subcellularLocation>
        <location evidence="1">Cell membrane</location>
        <topology evidence="1">Multi-pass membrane protein</topology>
    </subcellularLocation>
</comment>
<feature type="domain" description="YetF C-terminal" evidence="8">
    <location>
        <begin position="84"/>
        <end position="217"/>
    </location>
</feature>
<proteinExistence type="inferred from homology"/>
<evidence type="ECO:0000313" key="10">
    <source>
        <dbReference type="EMBL" id="MFD1039112.1"/>
    </source>
</evidence>
<dbReference type="RefSeq" id="WP_390362738.1">
    <property type="nucleotide sequence ID" value="NZ_JBHTKJ010000031.1"/>
</dbReference>
<reference evidence="11" key="1">
    <citation type="journal article" date="2019" name="Int. J. Syst. Evol. Microbiol.">
        <title>The Global Catalogue of Microorganisms (GCM) 10K type strain sequencing project: providing services to taxonomists for standard genome sequencing and annotation.</title>
        <authorList>
            <consortium name="The Broad Institute Genomics Platform"/>
            <consortium name="The Broad Institute Genome Sequencing Center for Infectious Disease"/>
            <person name="Wu L."/>
            <person name="Ma J."/>
        </authorList>
    </citation>
    <scope>NUCLEOTIDE SEQUENCE [LARGE SCALE GENOMIC DNA]</scope>
    <source>
        <strain evidence="11">CCUG 56754</strain>
    </source>
</reference>
<evidence type="ECO:0000256" key="1">
    <source>
        <dbReference type="ARBA" id="ARBA00004651"/>
    </source>
</evidence>
<dbReference type="InterPro" id="IPR023090">
    <property type="entry name" value="UPF0702_alpha/beta_dom_sf"/>
</dbReference>
<evidence type="ECO:0000256" key="5">
    <source>
        <dbReference type="ARBA" id="ARBA00022989"/>
    </source>
</evidence>
<dbReference type="Pfam" id="PF04239">
    <property type="entry name" value="DUF421"/>
    <property type="match status" value="1"/>
</dbReference>
<dbReference type="PANTHER" id="PTHR34582:SF6">
    <property type="entry name" value="UPF0702 TRANSMEMBRANE PROTEIN YCAP"/>
    <property type="match status" value="1"/>
</dbReference>
<dbReference type="Gene3D" id="3.30.240.20">
    <property type="entry name" value="bsu07140 like domains"/>
    <property type="match status" value="2"/>
</dbReference>
<feature type="transmembrane region" description="Helical" evidence="7">
    <location>
        <begin position="32"/>
        <end position="52"/>
    </location>
</feature>